<evidence type="ECO:0000256" key="12">
    <source>
        <dbReference type="SAM" id="Phobius"/>
    </source>
</evidence>
<dbReference type="InterPro" id="IPR050364">
    <property type="entry name" value="Cytochrome_P450_fung"/>
</dbReference>
<dbReference type="PRINTS" id="PR00463">
    <property type="entry name" value="EP450I"/>
</dbReference>
<comment type="pathway">
    <text evidence="2">Secondary metabolite biosynthesis.</text>
</comment>
<dbReference type="AlphaFoldDB" id="A0A166CA54"/>
<comment type="similarity">
    <text evidence="3 10">Belongs to the cytochrome P450 family.</text>
</comment>
<evidence type="ECO:0000256" key="6">
    <source>
        <dbReference type="ARBA" id="ARBA00023002"/>
    </source>
</evidence>
<keyword evidence="7 9" id="KW-0408">Iron</keyword>
<evidence type="ECO:0000256" key="3">
    <source>
        <dbReference type="ARBA" id="ARBA00010617"/>
    </source>
</evidence>
<evidence type="ECO:0000256" key="5">
    <source>
        <dbReference type="ARBA" id="ARBA00022723"/>
    </source>
</evidence>
<keyword evidence="4 9" id="KW-0349">Heme</keyword>
<dbReference type="OrthoDB" id="2789670at2759"/>
<dbReference type="InterPro" id="IPR001128">
    <property type="entry name" value="Cyt_P450"/>
</dbReference>
<dbReference type="Proteomes" id="UP000076798">
    <property type="component" value="Unassembled WGS sequence"/>
</dbReference>
<dbReference type="InterPro" id="IPR002401">
    <property type="entry name" value="Cyt_P450_E_grp-I"/>
</dbReference>
<feature type="region of interest" description="Disordered" evidence="11">
    <location>
        <begin position="422"/>
        <end position="448"/>
    </location>
</feature>
<dbReference type="InterPro" id="IPR017972">
    <property type="entry name" value="Cyt_P450_CS"/>
</dbReference>
<evidence type="ECO:0000256" key="10">
    <source>
        <dbReference type="RuleBase" id="RU000461"/>
    </source>
</evidence>
<evidence type="ECO:0000256" key="9">
    <source>
        <dbReference type="PIRSR" id="PIRSR602401-1"/>
    </source>
</evidence>
<dbReference type="PANTHER" id="PTHR46300:SF7">
    <property type="entry name" value="P450, PUTATIVE (EUROFUNG)-RELATED"/>
    <property type="match status" value="1"/>
</dbReference>
<feature type="transmembrane region" description="Helical" evidence="12">
    <location>
        <begin position="7"/>
        <end position="34"/>
    </location>
</feature>
<dbReference type="PROSITE" id="PS00086">
    <property type="entry name" value="CYTOCHROME_P450"/>
    <property type="match status" value="1"/>
</dbReference>
<evidence type="ECO:0000256" key="2">
    <source>
        <dbReference type="ARBA" id="ARBA00005179"/>
    </source>
</evidence>
<evidence type="ECO:0000256" key="1">
    <source>
        <dbReference type="ARBA" id="ARBA00001971"/>
    </source>
</evidence>
<keyword evidence="6 10" id="KW-0560">Oxidoreductase</keyword>
<evidence type="ECO:0000256" key="11">
    <source>
        <dbReference type="SAM" id="MobiDB-lite"/>
    </source>
</evidence>
<dbReference type="Gene3D" id="1.10.630.10">
    <property type="entry name" value="Cytochrome P450"/>
    <property type="match status" value="1"/>
</dbReference>
<keyword evidence="12" id="KW-0812">Transmembrane</keyword>
<feature type="binding site" description="axial binding residue" evidence="9">
    <location>
        <position position="460"/>
    </location>
    <ligand>
        <name>heme</name>
        <dbReference type="ChEBI" id="CHEBI:30413"/>
    </ligand>
    <ligandPart>
        <name>Fe</name>
        <dbReference type="ChEBI" id="CHEBI:18248"/>
    </ligandPart>
</feature>
<dbReference type="CDD" id="cd11065">
    <property type="entry name" value="CYP64-like"/>
    <property type="match status" value="1"/>
</dbReference>
<keyword evidence="12" id="KW-1133">Transmembrane helix</keyword>
<proteinExistence type="inferred from homology"/>
<keyword evidence="5 9" id="KW-0479">Metal-binding</keyword>
<evidence type="ECO:0000313" key="13">
    <source>
        <dbReference type="EMBL" id="KZT37243.1"/>
    </source>
</evidence>
<dbReference type="InterPro" id="IPR036396">
    <property type="entry name" value="Cyt_P450_sf"/>
</dbReference>
<name>A0A166CA54_9AGAM</name>
<dbReference type="STRING" id="1314776.A0A166CA54"/>
<sequence length="528" mass="59938">MSSINEFFIHLATTSYSLFFAFGIITSIILWRFMWRESRLPLPPGPSTNVGLSGVSKPLITHKNPWIQYASWKDLYGPVSYYSLGKTRVLILNTSTAATSLLEKRGKIYSDRPSTVMFGQLIGQDQQFFRTSDKNPRFGIYRKMFKDEFGKKGVLGHVAVQENERDFYLRNLSVDPKGFRKHIKRYAVAVIMKIAYGYSVTEDNDRFVALVDSWLEHTNAHNTKPAQWSVDSYPFLKYLPRWFPGTSFFKFADDQRARNRELLGAPVEWVKEEMKAGRACSSFVERMYRRGTDGVLSAEEEDVVQNVAGAMYLGGADTTLSALMTFILMMARNPSVQQKAVEEIENVIGSDRLPEVGDMEKLPYVNALIKEVLRFHPVAPLALPHRVTQDDEYEGMRIPGGSTVIVNLWSILHDESTYPDPMKFSPERYLPSDSSSSTNSTKTPQPDPRAYAFGIGRRLCPGMHLAEISLFLIISSTLAMFDISRAKDANGKEIEPKMEFKNGVVSVAEEFECEIRLREGRKAELWTV</sequence>
<dbReference type="GO" id="GO:0020037">
    <property type="term" value="F:heme binding"/>
    <property type="evidence" value="ECO:0007669"/>
    <property type="project" value="InterPro"/>
</dbReference>
<dbReference type="Pfam" id="PF00067">
    <property type="entry name" value="p450"/>
    <property type="match status" value="1"/>
</dbReference>
<dbReference type="GO" id="GO:0004497">
    <property type="term" value="F:monooxygenase activity"/>
    <property type="evidence" value="ECO:0007669"/>
    <property type="project" value="UniProtKB-KW"/>
</dbReference>
<keyword evidence="14" id="KW-1185">Reference proteome</keyword>
<evidence type="ECO:0000313" key="14">
    <source>
        <dbReference type="Proteomes" id="UP000076798"/>
    </source>
</evidence>
<dbReference type="GO" id="GO:0005506">
    <property type="term" value="F:iron ion binding"/>
    <property type="evidence" value="ECO:0007669"/>
    <property type="project" value="InterPro"/>
</dbReference>
<dbReference type="PANTHER" id="PTHR46300">
    <property type="entry name" value="P450, PUTATIVE (EUROFUNG)-RELATED-RELATED"/>
    <property type="match status" value="1"/>
</dbReference>
<protein>
    <submittedName>
        <fullName evidence="13">Cytochrome P450</fullName>
    </submittedName>
</protein>
<dbReference type="SUPFAM" id="SSF48264">
    <property type="entry name" value="Cytochrome P450"/>
    <property type="match status" value="1"/>
</dbReference>
<evidence type="ECO:0000256" key="8">
    <source>
        <dbReference type="ARBA" id="ARBA00023033"/>
    </source>
</evidence>
<feature type="compositionally biased region" description="Low complexity" evidence="11">
    <location>
        <begin position="432"/>
        <end position="443"/>
    </location>
</feature>
<comment type="cofactor">
    <cofactor evidence="1 9">
        <name>heme</name>
        <dbReference type="ChEBI" id="CHEBI:30413"/>
    </cofactor>
</comment>
<keyword evidence="12" id="KW-0472">Membrane</keyword>
<keyword evidence="8 10" id="KW-0503">Monooxygenase</keyword>
<organism evidence="13 14">
    <name type="scientific">Sistotremastrum suecicum HHB10207 ss-3</name>
    <dbReference type="NCBI Taxonomy" id="1314776"/>
    <lineage>
        <taxon>Eukaryota</taxon>
        <taxon>Fungi</taxon>
        <taxon>Dikarya</taxon>
        <taxon>Basidiomycota</taxon>
        <taxon>Agaricomycotina</taxon>
        <taxon>Agaricomycetes</taxon>
        <taxon>Sistotremastrales</taxon>
        <taxon>Sistotremastraceae</taxon>
        <taxon>Sistotremastrum</taxon>
    </lineage>
</organism>
<reference evidence="13 14" key="1">
    <citation type="journal article" date="2016" name="Mol. Biol. Evol.">
        <title>Comparative Genomics of Early-Diverging Mushroom-Forming Fungi Provides Insights into the Origins of Lignocellulose Decay Capabilities.</title>
        <authorList>
            <person name="Nagy L.G."/>
            <person name="Riley R."/>
            <person name="Tritt A."/>
            <person name="Adam C."/>
            <person name="Daum C."/>
            <person name="Floudas D."/>
            <person name="Sun H."/>
            <person name="Yadav J.S."/>
            <person name="Pangilinan J."/>
            <person name="Larsson K.H."/>
            <person name="Matsuura K."/>
            <person name="Barry K."/>
            <person name="Labutti K."/>
            <person name="Kuo R."/>
            <person name="Ohm R.A."/>
            <person name="Bhattacharya S.S."/>
            <person name="Shirouzu T."/>
            <person name="Yoshinaga Y."/>
            <person name="Martin F.M."/>
            <person name="Grigoriev I.V."/>
            <person name="Hibbett D.S."/>
        </authorList>
    </citation>
    <scope>NUCLEOTIDE SEQUENCE [LARGE SCALE GENOMIC DNA]</scope>
    <source>
        <strain evidence="13 14">HHB10207 ss-3</strain>
    </source>
</reference>
<evidence type="ECO:0000256" key="7">
    <source>
        <dbReference type="ARBA" id="ARBA00023004"/>
    </source>
</evidence>
<gene>
    <name evidence="13" type="ORF">SISSUDRAFT_987982</name>
</gene>
<dbReference type="PRINTS" id="PR00385">
    <property type="entry name" value="P450"/>
</dbReference>
<evidence type="ECO:0000256" key="4">
    <source>
        <dbReference type="ARBA" id="ARBA00022617"/>
    </source>
</evidence>
<dbReference type="EMBL" id="KV428087">
    <property type="protein sequence ID" value="KZT37243.1"/>
    <property type="molecule type" value="Genomic_DNA"/>
</dbReference>
<dbReference type="GO" id="GO:0016705">
    <property type="term" value="F:oxidoreductase activity, acting on paired donors, with incorporation or reduction of molecular oxygen"/>
    <property type="evidence" value="ECO:0007669"/>
    <property type="project" value="InterPro"/>
</dbReference>
<accession>A0A166CA54</accession>